<evidence type="ECO:0000259" key="9">
    <source>
        <dbReference type="Pfam" id="PF20979"/>
    </source>
</evidence>
<dbReference type="GO" id="GO:0005737">
    <property type="term" value="C:cytoplasm"/>
    <property type="evidence" value="ECO:0007669"/>
    <property type="project" value="TreeGrafter"/>
</dbReference>
<dbReference type="UniPathway" id="UPA00158">
    <property type="reaction ID" value="UER00272"/>
</dbReference>
<comment type="pathway">
    <text evidence="1">Amino-acid biosynthesis; L-arginine biosynthesis; L-arginine from L-ornithine and carbamoyl phosphate: step 2/3.</text>
</comment>
<dbReference type="PANTHER" id="PTHR11587">
    <property type="entry name" value="ARGININOSUCCINATE SYNTHASE"/>
    <property type="match status" value="1"/>
</dbReference>
<dbReference type="GO" id="GO:0005524">
    <property type="term" value="F:ATP binding"/>
    <property type="evidence" value="ECO:0007669"/>
    <property type="project" value="UniProtKB-KW"/>
</dbReference>
<dbReference type="Gene3D" id="3.40.50.620">
    <property type="entry name" value="HUPs"/>
    <property type="match status" value="1"/>
</dbReference>
<dbReference type="EC" id="6.3.4.5" evidence="3"/>
<keyword evidence="6" id="KW-0028">Amino-acid biosynthesis</keyword>
<evidence type="ECO:0000256" key="8">
    <source>
        <dbReference type="ARBA" id="ARBA00022840"/>
    </source>
</evidence>
<evidence type="ECO:0000256" key="7">
    <source>
        <dbReference type="ARBA" id="ARBA00022741"/>
    </source>
</evidence>
<dbReference type="GO" id="GO:0000050">
    <property type="term" value="P:urea cycle"/>
    <property type="evidence" value="ECO:0007669"/>
    <property type="project" value="UniProtKB-UniPathway"/>
</dbReference>
<evidence type="ECO:0000256" key="6">
    <source>
        <dbReference type="ARBA" id="ARBA00022605"/>
    </source>
</evidence>
<evidence type="ECO:0000256" key="5">
    <source>
        <dbReference type="ARBA" id="ARBA00022598"/>
    </source>
</evidence>
<accession>A0A815PRI6</accession>
<dbReference type="GO" id="GO:0004055">
    <property type="term" value="F:argininosuccinate synthase activity"/>
    <property type="evidence" value="ECO:0007669"/>
    <property type="project" value="UniProtKB-EC"/>
</dbReference>
<dbReference type="PANTHER" id="PTHR11587:SF2">
    <property type="entry name" value="ARGININOSUCCINATE SYNTHASE"/>
    <property type="match status" value="1"/>
</dbReference>
<dbReference type="InterPro" id="IPR048268">
    <property type="entry name" value="Arginosuc_syn_C"/>
</dbReference>
<organism evidence="10 11">
    <name type="scientific">Rotaria sordida</name>
    <dbReference type="NCBI Taxonomy" id="392033"/>
    <lineage>
        <taxon>Eukaryota</taxon>
        <taxon>Metazoa</taxon>
        <taxon>Spiralia</taxon>
        <taxon>Gnathifera</taxon>
        <taxon>Rotifera</taxon>
        <taxon>Eurotatoria</taxon>
        <taxon>Bdelloidea</taxon>
        <taxon>Philodinida</taxon>
        <taxon>Philodinidae</taxon>
        <taxon>Rotaria</taxon>
    </lineage>
</organism>
<evidence type="ECO:0000256" key="3">
    <source>
        <dbReference type="ARBA" id="ARBA00012286"/>
    </source>
</evidence>
<dbReference type="Pfam" id="PF20979">
    <property type="entry name" value="Arginosuc_syn_C"/>
    <property type="match status" value="1"/>
</dbReference>
<evidence type="ECO:0000256" key="4">
    <source>
        <dbReference type="ARBA" id="ARBA00022571"/>
    </source>
</evidence>
<keyword evidence="7" id="KW-0547">Nucleotide-binding</keyword>
<dbReference type="EMBL" id="CAJNOU010004733">
    <property type="protein sequence ID" value="CAF1452930.1"/>
    <property type="molecule type" value="Genomic_DNA"/>
</dbReference>
<keyword evidence="5" id="KW-0436">Ligase</keyword>
<dbReference type="InterPro" id="IPR001518">
    <property type="entry name" value="Arginosuc_synth"/>
</dbReference>
<protein>
    <recommendedName>
        <fullName evidence="3">argininosuccinate synthase</fullName>
        <ecNumber evidence="3">6.3.4.5</ecNumber>
    </recommendedName>
</protein>
<dbReference type="SUPFAM" id="SSF52402">
    <property type="entry name" value="Adenine nucleotide alpha hydrolases-like"/>
    <property type="match status" value="1"/>
</dbReference>
<dbReference type="Proteomes" id="UP000663889">
    <property type="component" value="Unassembled WGS sequence"/>
</dbReference>
<comment type="pathway">
    <text evidence="2">Nitrogen metabolism; urea cycle; (N(omega)-L-arginino)succinate from L-aspartate and L-citrulline: step 1/1.</text>
</comment>
<keyword evidence="4" id="KW-0055">Arginine biosynthesis</keyword>
<proteinExistence type="predicted"/>
<comment type="caution">
    <text evidence="10">The sequence shown here is derived from an EMBL/GenBank/DDBJ whole genome shotgun (WGS) entry which is preliminary data.</text>
</comment>
<keyword evidence="8" id="KW-0067">ATP-binding</keyword>
<evidence type="ECO:0000256" key="1">
    <source>
        <dbReference type="ARBA" id="ARBA00004967"/>
    </source>
</evidence>
<evidence type="ECO:0000256" key="2">
    <source>
        <dbReference type="ARBA" id="ARBA00005154"/>
    </source>
</evidence>
<name>A0A815PRI6_9BILA</name>
<sequence length="620" mass="70081">MYGGNPNIISELASDIWIEQNIPGGLNTNSVLFTYKITLPSSIFINGTNYAENGEIEDERPFIHGRKVEQHEINLPFIDISKFYLSSRNQKTMLPNPDMMAKLNSRPDLQVKVIELYQRDLVNPYGAKVVGGLLSGGVDTSFIPLILSRFFNIEVQSLTLNFGGIYNDGIADDARNIRQNLSMLGVSNPKFKDMCEELGEYFIPLLMGDVIVPGSPGIFPNSSLSRILMVKALAQELPDAQVYLTGSAKNQNNNLRFMTAAYEYLGNKPLWSPIFFWEEIFQRQDCLDVIRLCTGRDLSTRSEKDDPCASGDETFLKKEEEDGTRSHLDYDFPVQLSTMLPPRTVVLHFEQGRPVAIDEQRLNFVKLVGELNKIGLQYGLPWKASVESRPSGKGEIEWNLTPGVDALREAMSRLRAASVPPRMHQELFRFNAQLAEDIVRGGLHNTTAVAYINVIRELCANVTGSVELTFYPGFVRASRPKPDQPITVAEAPCGHLPSPDNALDSVNALIAHNVVGQAFRTEKQIREHYKWHADQYLLRLKQLTTCINNILNKLCNEQLNTLKNELFQFLNRQEQTINNQIIRISNEEECLLCLSKLATLILERLFDGDLNDTKTEFFYH</sequence>
<dbReference type="GO" id="GO:0006526">
    <property type="term" value="P:L-arginine biosynthetic process"/>
    <property type="evidence" value="ECO:0007669"/>
    <property type="project" value="UniProtKB-UniPathway"/>
</dbReference>
<gene>
    <name evidence="10" type="ORF">SEV965_LOCUS33776</name>
</gene>
<reference evidence="10" key="1">
    <citation type="submission" date="2021-02" db="EMBL/GenBank/DDBJ databases">
        <authorList>
            <person name="Nowell W R."/>
        </authorList>
    </citation>
    <scope>NUCLEOTIDE SEQUENCE</scope>
</reference>
<dbReference type="UniPathway" id="UPA00068">
    <property type="reaction ID" value="UER00113"/>
</dbReference>
<dbReference type="Gene3D" id="3.90.1260.10">
    <property type="entry name" value="Argininosuccinate synthetase, chain A, domain 2"/>
    <property type="match status" value="1"/>
</dbReference>
<dbReference type="GO" id="GO:0000053">
    <property type="term" value="P:argininosuccinate metabolic process"/>
    <property type="evidence" value="ECO:0007669"/>
    <property type="project" value="TreeGrafter"/>
</dbReference>
<evidence type="ECO:0000313" key="11">
    <source>
        <dbReference type="Proteomes" id="UP000663889"/>
    </source>
</evidence>
<feature type="domain" description="Arginosuccinate synthase C-terminal" evidence="9">
    <location>
        <begin position="342"/>
        <end position="476"/>
    </location>
</feature>
<dbReference type="InterPro" id="IPR024074">
    <property type="entry name" value="AS_cat/multimer_dom_body"/>
</dbReference>
<dbReference type="SUPFAM" id="SSF69864">
    <property type="entry name" value="Argininosuccinate synthetase, C-terminal domain"/>
    <property type="match status" value="1"/>
</dbReference>
<evidence type="ECO:0000313" key="10">
    <source>
        <dbReference type="EMBL" id="CAF1452930.1"/>
    </source>
</evidence>
<dbReference type="InterPro" id="IPR014729">
    <property type="entry name" value="Rossmann-like_a/b/a_fold"/>
</dbReference>
<dbReference type="AlphaFoldDB" id="A0A815PRI6"/>